<reference evidence="1" key="1">
    <citation type="journal article" date="2019" name="Sci. Rep.">
        <title>Draft genome of Tanacetum cinerariifolium, the natural source of mosquito coil.</title>
        <authorList>
            <person name="Yamashiro T."/>
            <person name="Shiraishi A."/>
            <person name="Satake H."/>
            <person name="Nakayama K."/>
        </authorList>
    </citation>
    <scope>NUCLEOTIDE SEQUENCE</scope>
</reference>
<gene>
    <name evidence="1" type="ORF">Tci_051151</name>
</gene>
<evidence type="ECO:0008006" key="2">
    <source>
        <dbReference type="Google" id="ProtNLM"/>
    </source>
</evidence>
<name>A0A6L2MZ93_TANCI</name>
<sequence length="109" mass="11838">MSSPNHPTFKIEDAFSSNFPDYVSASPDYFLVSPGNTSPDFSNDFTKTSISTVAAMTPAAIRQLIVDGIDAALEEQAATMANTDNSNRNTRPRETLVAKRGNYKDLISC</sequence>
<evidence type="ECO:0000313" key="1">
    <source>
        <dbReference type="EMBL" id="GEU79173.1"/>
    </source>
</evidence>
<dbReference type="AlphaFoldDB" id="A0A6L2MZ93"/>
<organism evidence="1">
    <name type="scientific">Tanacetum cinerariifolium</name>
    <name type="common">Dalmatian daisy</name>
    <name type="synonym">Chrysanthemum cinerariifolium</name>
    <dbReference type="NCBI Taxonomy" id="118510"/>
    <lineage>
        <taxon>Eukaryota</taxon>
        <taxon>Viridiplantae</taxon>
        <taxon>Streptophyta</taxon>
        <taxon>Embryophyta</taxon>
        <taxon>Tracheophyta</taxon>
        <taxon>Spermatophyta</taxon>
        <taxon>Magnoliopsida</taxon>
        <taxon>eudicotyledons</taxon>
        <taxon>Gunneridae</taxon>
        <taxon>Pentapetalae</taxon>
        <taxon>asterids</taxon>
        <taxon>campanulids</taxon>
        <taxon>Asterales</taxon>
        <taxon>Asteraceae</taxon>
        <taxon>Asteroideae</taxon>
        <taxon>Anthemideae</taxon>
        <taxon>Anthemidinae</taxon>
        <taxon>Tanacetum</taxon>
    </lineage>
</organism>
<accession>A0A6L2MZ93</accession>
<dbReference type="EMBL" id="BKCJ010007818">
    <property type="protein sequence ID" value="GEU79173.1"/>
    <property type="molecule type" value="Genomic_DNA"/>
</dbReference>
<protein>
    <recommendedName>
        <fullName evidence="2">Reverse transcriptase domain-containing protein</fullName>
    </recommendedName>
</protein>
<proteinExistence type="predicted"/>
<comment type="caution">
    <text evidence="1">The sequence shown here is derived from an EMBL/GenBank/DDBJ whole genome shotgun (WGS) entry which is preliminary data.</text>
</comment>